<dbReference type="InterPro" id="IPR000994">
    <property type="entry name" value="Pept_M24"/>
</dbReference>
<feature type="domain" description="Peptidase M24" evidence="4">
    <location>
        <begin position="156"/>
        <end position="358"/>
    </location>
</feature>
<dbReference type="SUPFAM" id="SSF55920">
    <property type="entry name" value="Creatinase/aminopeptidase"/>
    <property type="match status" value="1"/>
</dbReference>
<dbReference type="Gene3D" id="3.90.230.10">
    <property type="entry name" value="Creatinase/methionine aminopeptidase superfamily"/>
    <property type="match status" value="1"/>
</dbReference>
<dbReference type="InterPro" id="IPR029149">
    <property type="entry name" value="Creatin/AminoP/Spt16_N"/>
</dbReference>
<dbReference type="PANTHER" id="PTHR46112">
    <property type="entry name" value="AMINOPEPTIDASE"/>
    <property type="match status" value="1"/>
</dbReference>
<evidence type="ECO:0000313" key="6">
    <source>
        <dbReference type="EMBL" id="RNL42177.1"/>
    </source>
</evidence>
<protein>
    <submittedName>
        <fullName evidence="6">Aminopeptidase P family protein</fullName>
    </submittedName>
</protein>
<gene>
    <name evidence="6" type="ORF">DMP06_00210</name>
</gene>
<dbReference type="PROSITE" id="PS00491">
    <property type="entry name" value="PROLINE_PEPTIDASE"/>
    <property type="match status" value="1"/>
</dbReference>
<dbReference type="Pfam" id="PF01321">
    <property type="entry name" value="Creatinase_N"/>
    <property type="match status" value="1"/>
</dbReference>
<dbReference type="AlphaFoldDB" id="A0A3N0B4Y6"/>
<evidence type="ECO:0000313" key="7">
    <source>
        <dbReference type="Proteomes" id="UP000269591"/>
    </source>
</evidence>
<dbReference type="OrthoDB" id="9806388at2"/>
<evidence type="ECO:0000259" key="5">
    <source>
        <dbReference type="Pfam" id="PF01321"/>
    </source>
</evidence>
<proteinExistence type="inferred from homology"/>
<dbReference type="RefSeq" id="WP_123208035.1">
    <property type="nucleotide sequence ID" value="NZ_JBHTHO010000018.1"/>
</dbReference>
<organism evidence="6 7">
    <name type="scientific">Slackia equolifaciens</name>
    <dbReference type="NCBI Taxonomy" id="498718"/>
    <lineage>
        <taxon>Bacteria</taxon>
        <taxon>Bacillati</taxon>
        <taxon>Actinomycetota</taxon>
        <taxon>Coriobacteriia</taxon>
        <taxon>Eggerthellales</taxon>
        <taxon>Eggerthellaceae</taxon>
        <taxon>Slackia</taxon>
    </lineage>
</organism>
<dbReference type="InterPro" id="IPR050659">
    <property type="entry name" value="Peptidase_M24B"/>
</dbReference>
<feature type="domain" description="Creatinase N-terminal" evidence="5">
    <location>
        <begin position="3"/>
        <end position="148"/>
    </location>
</feature>
<keyword evidence="1 3" id="KW-0479">Metal-binding</keyword>
<dbReference type="EMBL" id="QIBX01000001">
    <property type="protein sequence ID" value="RNL42177.1"/>
    <property type="molecule type" value="Genomic_DNA"/>
</dbReference>
<reference evidence="7" key="1">
    <citation type="submission" date="2018-05" db="EMBL/GenBank/DDBJ databases">
        <title>Genome Sequencing of selected type strains of the family Eggerthellaceae.</title>
        <authorList>
            <person name="Danylec N."/>
            <person name="Stoll D.A."/>
            <person name="Doetsch A."/>
            <person name="Huch M."/>
        </authorList>
    </citation>
    <scope>NUCLEOTIDE SEQUENCE [LARGE SCALE GENOMIC DNA]</scope>
    <source>
        <strain evidence="7">DSM 24851</strain>
    </source>
</reference>
<dbReference type="SUPFAM" id="SSF53092">
    <property type="entry name" value="Creatinase/prolidase N-terminal domain"/>
    <property type="match status" value="1"/>
</dbReference>
<dbReference type="InterPro" id="IPR001131">
    <property type="entry name" value="Peptidase_M24B_aminopep-P_CS"/>
</dbReference>
<sequence>MTRLERMRQKMAEAGIADFYCRDISNVRWLTGFENVFDDEPAHLAFVTPGTSVLHTDSRYTDAASRAAQGTPWIIDGEAATHAKWAAQGFERFHEQRGSEPGRAVCRFGIEDSMPLSEFRALEAAFAGNRFAPELVEASDFVRGLRAVKDEAEIAAMRAAQRITDAAFEHICGFMRVGMTEREVQLELEETMRRMGAEGLAFSSIVASGPNGAAPHSIPGERRLQDGDMVVMDFGARRGGYCSDMTRTVCMGHATEESKRVFAAVRAANEAVEAMLRPGVTGKEAHELAERVLDEHGFGGKMGHGLGHGVGIDIHELPNLSPRNSKPLVPGNVVTVEPGVYLPGALGCRLEDFGVITEDGFMVFTQSTHELAII</sequence>
<accession>A0A3N0B4Y6</accession>
<keyword evidence="7" id="KW-1185">Reference proteome</keyword>
<keyword evidence="6" id="KW-0645">Protease</keyword>
<keyword evidence="6" id="KW-0031">Aminopeptidase</keyword>
<dbReference type="Proteomes" id="UP000269591">
    <property type="component" value="Unassembled WGS sequence"/>
</dbReference>
<evidence type="ECO:0000259" key="4">
    <source>
        <dbReference type="Pfam" id="PF00557"/>
    </source>
</evidence>
<dbReference type="Pfam" id="PF00557">
    <property type="entry name" value="Peptidase_M24"/>
    <property type="match status" value="1"/>
</dbReference>
<dbReference type="CDD" id="cd01092">
    <property type="entry name" value="APP-like"/>
    <property type="match status" value="1"/>
</dbReference>
<comment type="similarity">
    <text evidence="3">Belongs to the peptidase M24B family.</text>
</comment>
<name>A0A3N0B4Y6_9ACTN</name>
<dbReference type="PANTHER" id="PTHR46112:SF3">
    <property type="entry name" value="AMINOPEPTIDASE YPDF"/>
    <property type="match status" value="1"/>
</dbReference>
<evidence type="ECO:0000256" key="2">
    <source>
        <dbReference type="ARBA" id="ARBA00022801"/>
    </source>
</evidence>
<evidence type="ECO:0000256" key="1">
    <source>
        <dbReference type="ARBA" id="ARBA00022723"/>
    </source>
</evidence>
<dbReference type="InterPro" id="IPR036005">
    <property type="entry name" value="Creatinase/aminopeptidase-like"/>
</dbReference>
<dbReference type="GO" id="GO:0004177">
    <property type="term" value="F:aminopeptidase activity"/>
    <property type="evidence" value="ECO:0007669"/>
    <property type="project" value="UniProtKB-KW"/>
</dbReference>
<evidence type="ECO:0000256" key="3">
    <source>
        <dbReference type="RuleBase" id="RU000590"/>
    </source>
</evidence>
<dbReference type="GO" id="GO:0046872">
    <property type="term" value="F:metal ion binding"/>
    <property type="evidence" value="ECO:0007669"/>
    <property type="project" value="UniProtKB-KW"/>
</dbReference>
<dbReference type="InterPro" id="IPR000587">
    <property type="entry name" value="Creatinase_N"/>
</dbReference>
<dbReference type="Gene3D" id="3.40.350.10">
    <property type="entry name" value="Creatinase/prolidase N-terminal domain"/>
    <property type="match status" value="1"/>
</dbReference>
<comment type="caution">
    <text evidence="6">The sequence shown here is derived from an EMBL/GenBank/DDBJ whole genome shotgun (WGS) entry which is preliminary data.</text>
</comment>
<keyword evidence="2" id="KW-0378">Hydrolase</keyword>